<keyword evidence="5" id="KW-1185">Reference proteome</keyword>
<evidence type="ECO:0000313" key="5">
    <source>
        <dbReference type="Proteomes" id="UP001324427"/>
    </source>
</evidence>
<dbReference type="PANTHER" id="PTHR48051">
    <property type="match status" value="1"/>
</dbReference>
<feature type="compositionally biased region" description="Basic and acidic residues" evidence="3">
    <location>
        <begin position="161"/>
        <end position="177"/>
    </location>
</feature>
<feature type="region of interest" description="Disordered" evidence="3">
    <location>
        <begin position="1"/>
        <end position="415"/>
    </location>
</feature>
<name>A0AAV9JRK5_9PEZI</name>
<dbReference type="SUPFAM" id="SSF52058">
    <property type="entry name" value="L domain-like"/>
    <property type="match status" value="2"/>
</dbReference>
<dbReference type="InterPro" id="IPR032675">
    <property type="entry name" value="LRR_dom_sf"/>
</dbReference>
<dbReference type="InterPro" id="IPR050216">
    <property type="entry name" value="LRR_domain-containing"/>
</dbReference>
<dbReference type="InterPro" id="IPR001611">
    <property type="entry name" value="Leu-rich_rpt"/>
</dbReference>
<keyword evidence="1" id="KW-0433">Leucine-rich repeat</keyword>
<dbReference type="EMBL" id="JAVFHQ010000010">
    <property type="protein sequence ID" value="KAK4547650.1"/>
    <property type="molecule type" value="Genomic_DNA"/>
</dbReference>
<dbReference type="Pfam" id="PF13855">
    <property type="entry name" value="LRR_8"/>
    <property type="match status" value="1"/>
</dbReference>
<gene>
    <name evidence="4" type="ORF">LTR36_000607</name>
</gene>
<dbReference type="Proteomes" id="UP001324427">
    <property type="component" value="Unassembled WGS sequence"/>
</dbReference>
<dbReference type="Gene3D" id="3.80.10.10">
    <property type="entry name" value="Ribonuclease Inhibitor"/>
    <property type="match status" value="3"/>
</dbReference>
<feature type="compositionally biased region" description="Polar residues" evidence="3">
    <location>
        <begin position="302"/>
        <end position="320"/>
    </location>
</feature>
<feature type="compositionally biased region" description="Basic and acidic residues" evidence="3">
    <location>
        <begin position="397"/>
        <end position="406"/>
    </location>
</feature>
<comment type="caution">
    <text evidence="4">The sequence shown here is derived from an EMBL/GenBank/DDBJ whole genome shotgun (WGS) entry which is preliminary data.</text>
</comment>
<dbReference type="PANTHER" id="PTHR48051:SF54">
    <property type="entry name" value="LEUCINE-RICH REPEAT-CONTAINING PROTEIN"/>
    <property type="match status" value="1"/>
</dbReference>
<feature type="compositionally biased region" description="Polar residues" evidence="3">
    <location>
        <begin position="377"/>
        <end position="386"/>
    </location>
</feature>
<evidence type="ECO:0000313" key="4">
    <source>
        <dbReference type="EMBL" id="KAK4547650.1"/>
    </source>
</evidence>
<feature type="compositionally biased region" description="Low complexity" evidence="3">
    <location>
        <begin position="1"/>
        <end position="22"/>
    </location>
</feature>
<evidence type="ECO:0000256" key="1">
    <source>
        <dbReference type="ARBA" id="ARBA00022614"/>
    </source>
</evidence>
<accession>A0AAV9JRK5</accession>
<dbReference type="Pfam" id="PF00560">
    <property type="entry name" value="LRR_1"/>
    <property type="match status" value="1"/>
</dbReference>
<evidence type="ECO:0000256" key="3">
    <source>
        <dbReference type="SAM" id="MobiDB-lite"/>
    </source>
</evidence>
<reference evidence="4 5" key="1">
    <citation type="submission" date="2021-11" db="EMBL/GenBank/DDBJ databases">
        <title>Black yeast isolated from Biological Soil Crust.</title>
        <authorList>
            <person name="Kurbessoian T."/>
        </authorList>
    </citation>
    <scope>NUCLEOTIDE SEQUENCE [LARGE SCALE GENOMIC DNA]</scope>
    <source>
        <strain evidence="4 5">CCFEE 5522</strain>
    </source>
</reference>
<feature type="compositionally biased region" description="Low complexity" evidence="3">
    <location>
        <begin position="355"/>
        <end position="368"/>
    </location>
</feature>
<dbReference type="SMART" id="SM00364">
    <property type="entry name" value="LRR_BAC"/>
    <property type="match status" value="4"/>
</dbReference>
<sequence>MDPTTTPSRPSGLPRPSRLPILRNKSSQIFPKPVEVPVEKPKPPLATPRLQKRSSYQVLPRTALGGLKDVPASNHPPASRASNLNGTKHLSKPPTTSSTRPGLGRPSSRGNQQRVPPSLPTKSIRPDDEENHDQLGRLDSFRTASRQGFYDDEPSPVEFQEPVKPDEELFRPRDRTKPRPSLSDRTVGSLQTLPSTPKDRRRSSFFTPLESPMGPPPRPGSVLSRNGSSHSRPGTSDGYFPKPSARPASPAKKAPVSAKSASRTATVQGFGFAPVSAKRRSISTAFSSSLQAGSAALPPMSRSPSPSKQNIASTFSNGGSTRRPLTGSKTFSARPSKPRPALGDAFAPRTEKIAPAKPAETARAAPKALSTAKRVASNPTNTSSALREQIAAAKAAARKEKAKHDSPQQANTAASGAFEADVQVDPFNLAPKDGKHILRNRIKAAWTDGKLNIAAMGLKQIPDEVLHMYDASAMEEGKVNWAEVVDLTKLIAADNEFEDLGNGIFPDKSAGELAEDEESQGNQFGGLETLDLHGNSLQMLPLGLRRLERLTSLNLAHNKLDNACFDILSQITSLKELRLGHNTLSGNLPTAICQLPYLETLDVQANRLLGLPEALRELVSLKVLNVAGNQLTAVPMDALELLPLMELDASSNALIGSLFPLGGASGHPKLQTLRVANNSLAALTFAESLDLPLLRTIDVTNNHLTVLPPVTGWTELITLTAGDNKMAELPVGFTGLRKLRNVNLTSNELRLVDPEIARMESLESLILASNPLREKKYLTMRAEDIKRDLRVKLEPDVVDAGELSDPDTVVGQSDGTGSARSAWSLKANGVLDLASRALSDDANDALGSFLQSNEVKQLLLQANKLTAVPPALWLAQDLRILDLSGNTLGSDYFSADLELPSLRELNLRNCRLTTLEPLTSQLAAASLHSLDITANRLTGPLPTLRATYPALTTLMATDNKFTSVTADALRGLQTVNLASNEIQQLPAELGLLWEEGLKNLAIGSNAFRVPNYRVLEKGTEATLRWLRDRLPAGGDGAWGGEVEEVE</sequence>
<evidence type="ECO:0000256" key="2">
    <source>
        <dbReference type="ARBA" id="ARBA00022737"/>
    </source>
</evidence>
<dbReference type="AlphaFoldDB" id="A0AAV9JRK5"/>
<feature type="compositionally biased region" description="Polar residues" evidence="3">
    <location>
        <begin position="223"/>
        <end position="234"/>
    </location>
</feature>
<evidence type="ECO:0008006" key="6">
    <source>
        <dbReference type="Google" id="ProtNLM"/>
    </source>
</evidence>
<dbReference type="InterPro" id="IPR003591">
    <property type="entry name" value="Leu-rich_rpt_typical-subtyp"/>
</dbReference>
<dbReference type="SMART" id="SM00369">
    <property type="entry name" value="LRR_TYP"/>
    <property type="match status" value="10"/>
</dbReference>
<dbReference type="PROSITE" id="PS51450">
    <property type="entry name" value="LRR"/>
    <property type="match status" value="1"/>
</dbReference>
<feature type="compositionally biased region" description="Polar residues" evidence="3">
    <location>
        <begin position="183"/>
        <end position="195"/>
    </location>
</feature>
<protein>
    <recommendedName>
        <fullName evidence="6">L domain-like protein</fullName>
    </recommendedName>
</protein>
<organism evidence="4 5">
    <name type="scientific">Oleoguttula mirabilis</name>
    <dbReference type="NCBI Taxonomy" id="1507867"/>
    <lineage>
        <taxon>Eukaryota</taxon>
        <taxon>Fungi</taxon>
        <taxon>Dikarya</taxon>
        <taxon>Ascomycota</taxon>
        <taxon>Pezizomycotina</taxon>
        <taxon>Dothideomycetes</taxon>
        <taxon>Dothideomycetidae</taxon>
        <taxon>Mycosphaerellales</taxon>
        <taxon>Teratosphaeriaceae</taxon>
        <taxon>Oleoguttula</taxon>
    </lineage>
</organism>
<proteinExistence type="predicted"/>
<feature type="compositionally biased region" description="Polar residues" evidence="3">
    <location>
        <begin position="80"/>
        <end position="100"/>
    </location>
</feature>
<feature type="compositionally biased region" description="Polar residues" evidence="3">
    <location>
        <begin position="282"/>
        <end position="292"/>
    </location>
</feature>
<dbReference type="GO" id="GO:0005737">
    <property type="term" value="C:cytoplasm"/>
    <property type="evidence" value="ECO:0007669"/>
    <property type="project" value="TreeGrafter"/>
</dbReference>
<keyword evidence="2" id="KW-0677">Repeat</keyword>
<feature type="compositionally biased region" description="Low complexity" evidence="3">
    <location>
        <begin position="241"/>
        <end position="262"/>
    </location>
</feature>